<dbReference type="PROSITE" id="PS50005">
    <property type="entry name" value="TPR"/>
    <property type="match status" value="2"/>
</dbReference>
<evidence type="ECO:0000313" key="15">
    <source>
        <dbReference type="Proteomes" id="UP000253436"/>
    </source>
</evidence>
<dbReference type="InterPro" id="IPR011495">
    <property type="entry name" value="Sig_transdc_His_kin_sub2_dim/P"/>
</dbReference>
<dbReference type="EC" id="2.7.13.3" evidence="2"/>
<evidence type="ECO:0000259" key="13">
    <source>
        <dbReference type="Pfam" id="PF17874"/>
    </source>
</evidence>
<reference evidence="14 15" key="1">
    <citation type="submission" date="2018-07" db="EMBL/GenBank/DDBJ databases">
        <title>Genomic Encyclopedia of Type Strains, Phase III (KMG-III): the genomes of soil and plant-associated and newly described type strains.</title>
        <authorList>
            <person name="Whitman W."/>
        </authorList>
    </citation>
    <scope>NUCLEOTIDE SEQUENCE [LARGE SCALE GENOMIC DNA]</scope>
    <source>
        <strain evidence="14 15">CECT 7958</strain>
    </source>
</reference>
<evidence type="ECO:0000256" key="2">
    <source>
        <dbReference type="ARBA" id="ARBA00012438"/>
    </source>
</evidence>
<dbReference type="PANTHER" id="PTHR41523:SF8">
    <property type="entry name" value="ETHYLENE RESPONSE SENSOR PROTEIN"/>
    <property type="match status" value="1"/>
</dbReference>
<keyword evidence="10" id="KW-1133">Transmembrane helix</keyword>
<gene>
    <name evidence="14" type="ORF">DFQ08_101838</name>
</gene>
<dbReference type="AlphaFoldDB" id="A0A368ZMF0"/>
<feature type="coiled-coil region" evidence="9">
    <location>
        <begin position="251"/>
        <end position="321"/>
    </location>
</feature>
<dbReference type="GO" id="GO:0005524">
    <property type="term" value="F:ATP binding"/>
    <property type="evidence" value="ECO:0007669"/>
    <property type="project" value="UniProtKB-KW"/>
</dbReference>
<comment type="catalytic activity">
    <reaction evidence="1">
        <text>ATP + protein L-histidine = ADP + protein N-phospho-L-histidine.</text>
        <dbReference type="EC" id="2.7.13.3"/>
    </reaction>
</comment>
<dbReference type="Pfam" id="PF02518">
    <property type="entry name" value="HATPase_c"/>
    <property type="match status" value="1"/>
</dbReference>
<dbReference type="Gene3D" id="3.30.565.10">
    <property type="entry name" value="Histidine kinase-like ATPase, C-terminal domain"/>
    <property type="match status" value="1"/>
</dbReference>
<keyword evidence="10" id="KW-0472">Membrane</keyword>
<evidence type="ECO:0000256" key="1">
    <source>
        <dbReference type="ARBA" id="ARBA00000085"/>
    </source>
</evidence>
<evidence type="ECO:0000259" key="11">
    <source>
        <dbReference type="Pfam" id="PF02518"/>
    </source>
</evidence>
<dbReference type="Pfam" id="PF17874">
    <property type="entry name" value="TPR_MalT"/>
    <property type="match status" value="1"/>
</dbReference>
<dbReference type="InterPro" id="IPR011717">
    <property type="entry name" value="TPR-4"/>
</dbReference>
<evidence type="ECO:0000313" key="14">
    <source>
        <dbReference type="EMBL" id="RCW94035.1"/>
    </source>
</evidence>
<feature type="domain" description="Histidine kinase/HSP90-like ATPase" evidence="11">
    <location>
        <begin position="597"/>
        <end position="689"/>
    </location>
</feature>
<evidence type="ECO:0000256" key="7">
    <source>
        <dbReference type="ARBA" id="ARBA00022840"/>
    </source>
</evidence>
<dbReference type="InterPro" id="IPR036890">
    <property type="entry name" value="HATPase_C_sf"/>
</dbReference>
<dbReference type="EMBL" id="QPJO01000001">
    <property type="protein sequence ID" value="RCW94035.1"/>
    <property type="molecule type" value="Genomic_DNA"/>
</dbReference>
<keyword evidence="6 14" id="KW-0418">Kinase</keyword>
<feature type="domain" description="MalT-like TPR region" evidence="13">
    <location>
        <begin position="177"/>
        <end position="393"/>
    </location>
</feature>
<dbReference type="SUPFAM" id="SSF55874">
    <property type="entry name" value="ATPase domain of HSP90 chaperone/DNA topoisomerase II/histidine kinase"/>
    <property type="match status" value="1"/>
</dbReference>
<keyword evidence="10" id="KW-0812">Transmembrane</keyword>
<dbReference type="SMART" id="SM00028">
    <property type="entry name" value="TPR"/>
    <property type="match status" value="7"/>
</dbReference>
<keyword evidence="3" id="KW-0597">Phosphoprotein</keyword>
<evidence type="ECO:0000256" key="3">
    <source>
        <dbReference type="ARBA" id="ARBA00022553"/>
    </source>
</evidence>
<accession>A0A368ZMF0</accession>
<proteinExistence type="predicted"/>
<dbReference type="InterPro" id="IPR003594">
    <property type="entry name" value="HATPase_dom"/>
</dbReference>
<dbReference type="OrthoDB" id="9767435at2"/>
<comment type="caution">
    <text evidence="14">The sequence shown here is derived from an EMBL/GenBank/DDBJ whole genome shotgun (WGS) entry which is preliminary data.</text>
</comment>
<dbReference type="SUPFAM" id="SSF48452">
    <property type="entry name" value="TPR-like"/>
    <property type="match status" value="2"/>
</dbReference>
<evidence type="ECO:0000256" key="9">
    <source>
        <dbReference type="SAM" id="Coils"/>
    </source>
</evidence>
<dbReference type="Proteomes" id="UP000253436">
    <property type="component" value="Unassembled WGS sequence"/>
</dbReference>
<evidence type="ECO:0000256" key="8">
    <source>
        <dbReference type="PROSITE-ProRule" id="PRU00339"/>
    </source>
</evidence>
<feature type="transmembrane region" description="Helical" evidence="10">
    <location>
        <begin position="450"/>
        <end position="470"/>
    </location>
</feature>
<evidence type="ECO:0000259" key="12">
    <source>
        <dbReference type="Pfam" id="PF07568"/>
    </source>
</evidence>
<feature type="repeat" description="TPR" evidence="8">
    <location>
        <begin position="165"/>
        <end position="198"/>
    </location>
</feature>
<dbReference type="PANTHER" id="PTHR41523">
    <property type="entry name" value="TWO-COMPONENT SYSTEM SENSOR PROTEIN"/>
    <property type="match status" value="1"/>
</dbReference>
<sequence length="691" mass="79506">MKLVYILLALCWSLKGFSQVPVKKQQLIDSAYQIASYYKLPVDDRLSAYRYCCWKTVYLDFNQGLKISGEYLDLAKTTAQHDKIAQAHHFLGHSYLMLGQIDMAERILKEGLDLALINQMYEGVATLYGDLGNLKNSQGNSDLALEYHFKCLDYANKHQLNVEYARAKINIGEIYEAQGQYKLSIATFQEALHFCTTHKFGGFKSSIYENLGNINLSIKEYSTAQKHYLTAISYAKRLNNNNRLIRSLNKLGELNLELNDLDRALQNYKEALRVALTTEASLLEAKVRTNLAEVYLQQNHLKEAKVNITLAITQLEDLKIKEDLDKAYIIAAKIDHKLNRHDESYRYYQKAYRIAKDNHHLQPLKLASEGLALAYEARGDLTKALTYYKAYNNYNNQIRNEEGIRDIIRLEMQDIYQKKSLADSINKANEIKLLQYQYDKKEERNRLRNYTAISSIIILILLVICITYFYHQKKKIAAVLSKKNKVIKEALNDKEILLKEVHHRVKNNMQVVSSVLYLKSKNTENNIAKKALIDSKTRIDAMQLAHQKMYLKGNYKQIDVKDYFNDIVKLLLDPIKTDDDAFTVHGTQLWLDVEQAQTLGLILHELIANSIKYAWSKTSQKQVNISIDKLEQDIAFRYTDNGCGLPEGTTIESSQSFGLKLINALSTRQLLGKLDIDNSDGFDLKITFHAR</sequence>
<keyword evidence="7" id="KW-0067">ATP-binding</keyword>
<dbReference type="Gene3D" id="1.25.40.10">
    <property type="entry name" value="Tetratricopeptide repeat domain"/>
    <property type="match status" value="2"/>
</dbReference>
<dbReference type="Gene3D" id="3.30.450.20">
    <property type="entry name" value="PAS domain"/>
    <property type="match status" value="1"/>
</dbReference>
<dbReference type="InterPro" id="IPR041617">
    <property type="entry name" value="TPR_MalT"/>
</dbReference>
<keyword evidence="8" id="KW-0802">TPR repeat</keyword>
<dbReference type="Pfam" id="PF07568">
    <property type="entry name" value="HisKA_2"/>
    <property type="match status" value="1"/>
</dbReference>
<evidence type="ECO:0000256" key="5">
    <source>
        <dbReference type="ARBA" id="ARBA00022741"/>
    </source>
</evidence>
<keyword evidence="9" id="KW-0175">Coiled coil</keyword>
<organism evidence="14 15">
    <name type="scientific">Winogradskyella arenosi</name>
    <dbReference type="NCBI Taxonomy" id="533325"/>
    <lineage>
        <taxon>Bacteria</taxon>
        <taxon>Pseudomonadati</taxon>
        <taxon>Bacteroidota</taxon>
        <taxon>Flavobacteriia</taxon>
        <taxon>Flavobacteriales</taxon>
        <taxon>Flavobacteriaceae</taxon>
        <taxon>Winogradskyella</taxon>
    </lineage>
</organism>
<dbReference type="RefSeq" id="WP_114308510.1">
    <property type="nucleotide sequence ID" value="NZ_QPJO01000001.1"/>
</dbReference>
<keyword evidence="5" id="KW-0547">Nucleotide-binding</keyword>
<evidence type="ECO:0000256" key="6">
    <source>
        <dbReference type="ARBA" id="ARBA00022777"/>
    </source>
</evidence>
<dbReference type="InterPro" id="IPR011990">
    <property type="entry name" value="TPR-like_helical_dom_sf"/>
</dbReference>
<keyword evidence="4" id="KW-0808">Transferase</keyword>
<dbReference type="InterPro" id="IPR019734">
    <property type="entry name" value="TPR_rpt"/>
</dbReference>
<protein>
    <recommendedName>
        <fullName evidence="2">histidine kinase</fullName>
        <ecNumber evidence="2">2.7.13.3</ecNumber>
    </recommendedName>
</protein>
<dbReference type="Pfam" id="PF07721">
    <property type="entry name" value="TPR_4"/>
    <property type="match status" value="1"/>
</dbReference>
<dbReference type="GO" id="GO:0042802">
    <property type="term" value="F:identical protein binding"/>
    <property type="evidence" value="ECO:0007669"/>
    <property type="project" value="InterPro"/>
</dbReference>
<evidence type="ECO:0000256" key="10">
    <source>
        <dbReference type="SAM" id="Phobius"/>
    </source>
</evidence>
<feature type="repeat" description="TPR" evidence="8">
    <location>
        <begin position="245"/>
        <end position="278"/>
    </location>
</feature>
<feature type="domain" description="Signal transduction histidine kinase subgroup 2 dimerisation and phosphoacceptor" evidence="12">
    <location>
        <begin position="500"/>
        <end position="572"/>
    </location>
</feature>
<evidence type="ECO:0000256" key="4">
    <source>
        <dbReference type="ARBA" id="ARBA00022679"/>
    </source>
</evidence>
<keyword evidence="15" id="KW-1185">Reference proteome</keyword>
<dbReference type="GO" id="GO:0004673">
    <property type="term" value="F:protein histidine kinase activity"/>
    <property type="evidence" value="ECO:0007669"/>
    <property type="project" value="UniProtKB-EC"/>
</dbReference>
<name>A0A368ZMF0_9FLAO</name>